<dbReference type="SMART" id="SM00393">
    <property type="entry name" value="R3H"/>
    <property type="match status" value="1"/>
</dbReference>
<comment type="caution">
    <text evidence="2">The sequence shown here is derived from an EMBL/GenBank/DDBJ whole genome shotgun (WGS) entry which is preliminary data.</text>
</comment>
<dbReference type="Gene3D" id="3.30.300.20">
    <property type="match status" value="1"/>
</dbReference>
<proteinExistence type="predicted"/>
<dbReference type="InterPro" id="IPR001374">
    <property type="entry name" value="R3H_dom"/>
</dbReference>
<evidence type="ECO:0000259" key="1">
    <source>
        <dbReference type="PROSITE" id="PS51061"/>
    </source>
</evidence>
<dbReference type="EMBL" id="VMGN01000004">
    <property type="protein sequence ID" value="TSC94895.1"/>
    <property type="molecule type" value="Genomic_DNA"/>
</dbReference>
<dbReference type="PROSITE" id="PS51061">
    <property type="entry name" value="R3H"/>
    <property type="match status" value="1"/>
</dbReference>
<feature type="domain" description="R3H" evidence="1">
    <location>
        <begin position="96"/>
        <end position="162"/>
    </location>
</feature>
<accession>A0A554LPU6</accession>
<protein>
    <submittedName>
        <fullName evidence="2">SpoIIIJ-associated protein</fullName>
    </submittedName>
</protein>
<evidence type="ECO:0000313" key="3">
    <source>
        <dbReference type="Proteomes" id="UP000316495"/>
    </source>
</evidence>
<reference evidence="2 3" key="1">
    <citation type="submission" date="2017-07" db="EMBL/GenBank/DDBJ databases">
        <title>Mechanisms for carbon and nitrogen cycling indicate functional differentiation within the Candidate Phyla Radiation.</title>
        <authorList>
            <person name="Danczak R.E."/>
            <person name="Johnston M.D."/>
            <person name="Kenah C."/>
            <person name="Slattery M."/>
            <person name="Wrighton K.C."/>
            <person name="Wilkins M.J."/>
        </authorList>
    </citation>
    <scope>NUCLEOTIDE SEQUENCE [LARGE SCALE GENOMIC DNA]</scope>
    <source>
        <strain evidence="2">Athens1014_28</strain>
    </source>
</reference>
<organism evidence="2 3">
    <name type="scientific">Candidatus Berkelbacteria bacterium Athens1014_28</name>
    <dbReference type="NCBI Taxonomy" id="2017145"/>
    <lineage>
        <taxon>Bacteria</taxon>
        <taxon>Candidatus Berkelbacteria</taxon>
    </lineage>
</organism>
<dbReference type="InterPro" id="IPR034079">
    <property type="entry name" value="R3H_KhpB"/>
</dbReference>
<dbReference type="GO" id="GO:0003723">
    <property type="term" value="F:RNA binding"/>
    <property type="evidence" value="ECO:0007669"/>
    <property type="project" value="InterPro"/>
</dbReference>
<dbReference type="PANTHER" id="PTHR35800">
    <property type="entry name" value="PROTEIN JAG"/>
    <property type="match status" value="1"/>
</dbReference>
<evidence type="ECO:0000313" key="2">
    <source>
        <dbReference type="EMBL" id="TSC94895.1"/>
    </source>
</evidence>
<dbReference type="InterPro" id="IPR036867">
    <property type="entry name" value="R3H_dom_sf"/>
</dbReference>
<dbReference type="SUPFAM" id="SSF82708">
    <property type="entry name" value="R3H domain"/>
    <property type="match status" value="1"/>
</dbReference>
<dbReference type="InterPro" id="IPR039247">
    <property type="entry name" value="KhpB"/>
</dbReference>
<dbReference type="PANTHER" id="PTHR35800:SF1">
    <property type="entry name" value="RNA-BINDING PROTEIN KHPB"/>
    <property type="match status" value="1"/>
</dbReference>
<dbReference type="CDD" id="cd02644">
    <property type="entry name" value="R3H_jag"/>
    <property type="match status" value="1"/>
</dbReference>
<sequence>MNLQISMNENNSEIIQKSVKEILSLMGFDCQVEIKTETIDDQESMVCNVLIEEDSNFIIGQHGTNLQSLQHIARLITRKKTDDPVKFILDVNSYRQQKNQDIIEQARELAKQALREKKSVAMRPMSAYERRLVHMEFSGSEDISTESIGEGEEKKIIIRPSSI</sequence>
<dbReference type="Pfam" id="PF01424">
    <property type="entry name" value="R3H"/>
    <property type="match status" value="1"/>
</dbReference>
<gene>
    <name evidence="2" type="ORF">Athens101428_101</name>
</gene>
<name>A0A554LPU6_9BACT</name>
<dbReference type="Proteomes" id="UP000316495">
    <property type="component" value="Unassembled WGS sequence"/>
</dbReference>
<dbReference type="InterPro" id="IPR015946">
    <property type="entry name" value="KH_dom-like_a/b"/>
</dbReference>
<dbReference type="AlphaFoldDB" id="A0A554LPU6"/>
<dbReference type="Gene3D" id="3.30.1370.50">
    <property type="entry name" value="R3H-like domain"/>
    <property type="match status" value="1"/>
</dbReference>